<evidence type="ECO:0000313" key="6">
    <source>
        <dbReference type="EMBL" id="GGA94608.1"/>
    </source>
</evidence>
<name>A0A8J2UBL8_9BACT</name>
<reference evidence="6" key="2">
    <citation type="submission" date="2020-09" db="EMBL/GenBank/DDBJ databases">
        <authorList>
            <person name="Sun Q."/>
            <person name="Zhou Y."/>
        </authorList>
    </citation>
    <scope>NUCLEOTIDE SEQUENCE</scope>
    <source>
        <strain evidence="6">CGMCC 1.15448</strain>
    </source>
</reference>
<evidence type="ECO:0000256" key="3">
    <source>
        <dbReference type="ARBA" id="ARBA00023004"/>
    </source>
</evidence>
<evidence type="ECO:0000256" key="4">
    <source>
        <dbReference type="PROSITE-ProRule" id="PRU00433"/>
    </source>
</evidence>
<keyword evidence="1 4" id="KW-0349">Heme</keyword>
<organism evidence="6 7">
    <name type="scientific">Puia dinghuensis</name>
    <dbReference type="NCBI Taxonomy" id="1792502"/>
    <lineage>
        <taxon>Bacteria</taxon>
        <taxon>Pseudomonadati</taxon>
        <taxon>Bacteroidota</taxon>
        <taxon>Chitinophagia</taxon>
        <taxon>Chitinophagales</taxon>
        <taxon>Chitinophagaceae</taxon>
        <taxon>Puia</taxon>
    </lineage>
</organism>
<dbReference type="EMBL" id="BMJC01000002">
    <property type="protein sequence ID" value="GGA94608.1"/>
    <property type="molecule type" value="Genomic_DNA"/>
</dbReference>
<dbReference type="PROSITE" id="PS51007">
    <property type="entry name" value="CYTC"/>
    <property type="match status" value="1"/>
</dbReference>
<evidence type="ECO:0000256" key="1">
    <source>
        <dbReference type="ARBA" id="ARBA00022617"/>
    </source>
</evidence>
<dbReference type="GO" id="GO:0009055">
    <property type="term" value="F:electron transfer activity"/>
    <property type="evidence" value="ECO:0007669"/>
    <property type="project" value="InterPro"/>
</dbReference>
<reference evidence="6" key="1">
    <citation type="journal article" date="2014" name="Int. J. Syst. Evol. Microbiol.">
        <title>Complete genome sequence of Corynebacterium casei LMG S-19264T (=DSM 44701T), isolated from a smear-ripened cheese.</title>
        <authorList>
            <consortium name="US DOE Joint Genome Institute (JGI-PGF)"/>
            <person name="Walter F."/>
            <person name="Albersmeier A."/>
            <person name="Kalinowski J."/>
            <person name="Ruckert C."/>
        </authorList>
    </citation>
    <scope>NUCLEOTIDE SEQUENCE</scope>
    <source>
        <strain evidence="6">CGMCC 1.15448</strain>
    </source>
</reference>
<protein>
    <recommendedName>
        <fullName evidence="5">Cytochrome c domain-containing protein</fullName>
    </recommendedName>
</protein>
<evidence type="ECO:0000313" key="7">
    <source>
        <dbReference type="Proteomes" id="UP000607559"/>
    </source>
</evidence>
<dbReference type="Pfam" id="PF00034">
    <property type="entry name" value="Cytochrom_C"/>
    <property type="match status" value="1"/>
</dbReference>
<sequence length="164" mass="18366">MKRLLAYFFTAGVAILAFQCGSKRQTNQNPATGESTATKTTRDTLVMMAGINSKGIGRFQHIQLTHPLDEQMAARGHAIYQSKCFACHKLTNELLVGPGWAGVTDRRTPEWILNWITNTKVMLDKDLAAQADLAICLIRMPNQDLTDQQARDVLEFMRKNDGKK</sequence>
<dbReference type="RefSeq" id="WP_188930673.1">
    <property type="nucleotide sequence ID" value="NZ_BMJC01000002.1"/>
</dbReference>
<evidence type="ECO:0000259" key="5">
    <source>
        <dbReference type="PROSITE" id="PS51007"/>
    </source>
</evidence>
<accession>A0A8J2UBL8</accession>
<keyword evidence="2 4" id="KW-0479">Metal-binding</keyword>
<keyword evidence="3 4" id="KW-0408">Iron</keyword>
<dbReference type="AlphaFoldDB" id="A0A8J2UBL8"/>
<dbReference type="Proteomes" id="UP000607559">
    <property type="component" value="Unassembled WGS sequence"/>
</dbReference>
<dbReference type="GO" id="GO:0020037">
    <property type="term" value="F:heme binding"/>
    <property type="evidence" value="ECO:0007669"/>
    <property type="project" value="InterPro"/>
</dbReference>
<dbReference type="GO" id="GO:0046872">
    <property type="term" value="F:metal ion binding"/>
    <property type="evidence" value="ECO:0007669"/>
    <property type="project" value="UniProtKB-KW"/>
</dbReference>
<keyword evidence="7" id="KW-1185">Reference proteome</keyword>
<dbReference type="InterPro" id="IPR009056">
    <property type="entry name" value="Cyt_c-like_dom"/>
</dbReference>
<dbReference type="SUPFAM" id="SSF46626">
    <property type="entry name" value="Cytochrome c"/>
    <property type="match status" value="1"/>
</dbReference>
<feature type="domain" description="Cytochrome c" evidence="5">
    <location>
        <begin position="71"/>
        <end position="161"/>
    </location>
</feature>
<gene>
    <name evidence="6" type="ORF">GCM10011511_17370</name>
</gene>
<evidence type="ECO:0000256" key="2">
    <source>
        <dbReference type="ARBA" id="ARBA00022723"/>
    </source>
</evidence>
<dbReference type="InterPro" id="IPR036909">
    <property type="entry name" value="Cyt_c-like_dom_sf"/>
</dbReference>
<comment type="caution">
    <text evidence="6">The sequence shown here is derived from an EMBL/GenBank/DDBJ whole genome shotgun (WGS) entry which is preliminary data.</text>
</comment>
<proteinExistence type="predicted"/>
<dbReference type="Gene3D" id="1.10.760.10">
    <property type="entry name" value="Cytochrome c-like domain"/>
    <property type="match status" value="1"/>
</dbReference>